<dbReference type="AlphaFoldDB" id="A0A8I0PRZ8"/>
<reference evidence="1" key="1">
    <citation type="submission" date="2017-12" db="EMBL/GenBank/DDBJ databases">
        <title>Genome sequencing and analysis.</title>
        <authorList>
            <person name="Huang Y.-T."/>
        </authorList>
    </citation>
    <scope>NUCLEOTIDE SEQUENCE</scope>
    <source>
        <strain evidence="1">VGH116</strain>
    </source>
</reference>
<name>A0A8I0PRZ8_MORMO</name>
<comment type="caution">
    <text evidence="1">The sequence shown here is derived from an EMBL/GenBank/DDBJ whole genome shotgun (WGS) entry which is preliminary data.</text>
</comment>
<organism evidence="1 2">
    <name type="scientific">Morganella morganii</name>
    <name type="common">Proteus morganii</name>
    <dbReference type="NCBI Taxonomy" id="582"/>
    <lineage>
        <taxon>Bacteria</taxon>
        <taxon>Pseudomonadati</taxon>
        <taxon>Pseudomonadota</taxon>
        <taxon>Gammaproteobacteria</taxon>
        <taxon>Enterobacterales</taxon>
        <taxon>Morganellaceae</taxon>
        <taxon>Morganella</taxon>
    </lineage>
</organism>
<dbReference type="RefSeq" id="WP_015422661.1">
    <property type="nucleotide sequence ID" value="NZ_CP033056.1"/>
</dbReference>
<accession>A0A8I0PRZ8</accession>
<dbReference type="EMBL" id="PKLF01000002">
    <property type="protein sequence ID" value="MBE8611223.1"/>
    <property type="molecule type" value="Genomic_DNA"/>
</dbReference>
<sequence>MIYMSNTDDRKVLLQQTPDEMILQYAENRQALFNSAMDKDPSGLLCFSFIYPAEPDNGAVMTFLPAKETMPGLSQAETDALYTGIFLRLRHTYGDLLDEEEAETLEKDAILACEIKSALYQNILQLSPRDAAGVLRYIWGRDGIF</sequence>
<evidence type="ECO:0000313" key="1">
    <source>
        <dbReference type="EMBL" id="MBE8611223.1"/>
    </source>
</evidence>
<evidence type="ECO:0000313" key="2">
    <source>
        <dbReference type="Proteomes" id="UP000650477"/>
    </source>
</evidence>
<gene>
    <name evidence="1" type="ORF">CYG68_02115</name>
</gene>
<protein>
    <submittedName>
        <fullName evidence="1">Uncharacterized protein</fullName>
    </submittedName>
</protein>
<proteinExistence type="predicted"/>
<dbReference type="Proteomes" id="UP000650477">
    <property type="component" value="Unassembled WGS sequence"/>
</dbReference>